<dbReference type="InterPro" id="IPR004358">
    <property type="entry name" value="Sig_transdc_His_kin-like_C"/>
</dbReference>
<dbReference type="InterPro" id="IPR005467">
    <property type="entry name" value="His_kinase_dom"/>
</dbReference>
<organism evidence="9 10">
    <name type="scientific">Nitrosopumilus cobalaminigenes</name>
    <dbReference type="NCBI Taxonomy" id="1470066"/>
    <lineage>
        <taxon>Archaea</taxon>
        <taxon>Nitrososphaerota</taxon>
        <taxon>Nitrososphaeria</taxon>
        <taxon>Nitrosopumilales</taxon>
        <taxon>Nitrosopumilaceae</taxon>
        <taxon>Nitrosopumilus</taxon>
    </lineage>
</organism>
<dbReference type="InterPro" id="IPR036097">
    <property type="entry name" value="HisK_dim/P_sf"/>
</dbReference>
<feature type="transmembrane region" description="Helical" evidence="7">
    <location>
        <begin position="169"/>
        <end position="192"/>
    </location>
</feature>
<dbReference type="Pfam" id="PF02518">
    <property type="entry name" value="HATPase_c"/>
    <property type="match status" value="1"/>
</dbReference>
<dbReference type="PRINTS" id="PR00344">
    <property type="entry name" value="BCTRLSENSOR"/>
</dbReference>
<evidence type="ECO:0000259" key="8">
    <source>
        <dbReference type="PROSITE" id="PS50109"/>
    </source>
</evidence>
<dbReference type="SUPFAM" id="SSF55874">
    <property type="entry name" value="ATPase domain of HSP90 chaperone/DNA topoisomerase II/histidine kinase"/>
    <property type="match status" value="1"/>
</dbReference>
<keyword evidence="1" id="KW-0597">Phosphoprotein</keyword>
<name>A0A7D5LZN6_9ARCH</name>
<dbReference type="Gene3D" id="1.10.287.130">
    <property type="match status" value="1"/>
</dbReference>
<sequence length="414" mass="46576">MILITLVVGFTFMSILVTEIQNNTIQRTENFYSTIISESASRQLVPTDFDLNDLDNKQQIFDNFFQQIKTDEMLRIKVWSSDGTIICSDDQLIVGKNFNDNLRFQHSIAGEITSEIKNPVDPENISEMGYGQMMEIYIPITLDSTTPLGVIELYYNMDSINDTIAETQLITIINTVIFISIIVSGIIIFSIFTIRSSNKTIEQEKFASIGNLSSRMAHDIRNPLTVIKTTLDLLKTKNKNLSSDELEKLKKLDNQIYRISHQVNNVLDYIKGQPLILKTNSLKEILDSSIHDLPEHDGIEIESTVSNTKIHCDYEALKVVFINLFYNAIQSLGKKGKIKISSEIIGVNTLIKIEDSGPGIPEDKLNKIFEPLYTTKQEGTGLGLASCKSIIEQHRGTISVKNNPTTFTITLPTV</sequence>
<evidence type="ECO:0000256" key="6">
    <source>
        <dbReference type="ARBA" id="ARBA00023012"/>
    </source>
</evidence>
<reference evidence="9 10" key="1">
    <citation type="submission" date="2018-02" db="EMBL/GenBank/DDBJ databases">
        <title>Complete genome of Nitrosopumilus cobalaminigenes HCA1.</title>
        <authorList>
            <person name="Qin W."/>
            <person name="Zheng Y."/>
            <person name="Stahl D.A."/>
        </authorList>
    </citation>
    <scope>NUCLEOTIDE SEQUENCE [LARGE SCALE GENOMIC DNA]</scope>
    <source>
        <strain evidence="9 10">HCA1</strain>
    </source>
</reference>
<evidence type="ECO:0000256" key="5">
    <source>
        <dbReference type="ARBA" id="ARBA00022840"/>
    </source>
</evidence>
<keyword evidence="7" id="KW-0812">Transmembrane</keyword>
<dbReference type="AlphaFoldDB" id="A0A7D5LZN6"/>
<dbReference type="CDD" id="cd00082">
    <property type="entry name" value="HisKA"/>
    <property type="match status" value="1"/>
</dbReference>
<keyword evidence="2" id="KW-0808">Transferase</keyword>
<evidence type="ECO:0000256" key="3">
    <source>
        <dbReference type="ARBA" id="ARBA00022741"/>
    </source>
</evidence>
<evidence type="ECO:0000313" key="10">
    <source>
        <dbReference type="Proteomes" id="UP000509771"/>
    </source>
</evidence>
<dbReference type="Proteomes" id="UP000509771">
    <property type="component" value="Chromosome"/>
</dbReference>
<dbReference type="Pfam" id="PF00512">
    <property type="entry name" value="HisKA"/>
    <property type="match status" value="1"/>
</dbReference>
<dbReference type="PROSITE" id="PS50109">
    <property type="entry name" value="HIS_KIN"/>
    <property type="match status" value="1"/>
</dbReference>
<accession>A0A7D5LZN6</accession>
<dbReference type="InterPro" id="IPR003661">
    <property type="entry name" value="HisK_dim/P_dom"/>
</dbReference>
<proteinExistence type="predicted"/>
<dbReference type="SUPFAM" id="SSF47384">
    <property type="entry name" value="Homodimeric domain of signal transducing histidine kinase"/>
    <property type="match status" value="1"/>
</dbReference>
<dbReference type="KEGG" id="ncl:C5F47_06910"/>
<keyword evidence="3" id="KW-0547">Nucleotide-binding</keyword>
<evidence type="ECO:0000256" key="1">
    <source>
        <dbReference type="ARBA" id="ARBA00022553"/>
    </source>
</evidence>
<dbReference type="GO" id="GO:0000155">
    <property type="term" value="F:phosphorelay sensor kinase activity"/>
    <property type="evidence" value="ECO:0007669"/>
    <property type="project" value="InterPro"/>
</dbReference>
<dbReference type="PANTHER" id="PTHR43065:SF10">
    <property type="entry name" value="PEROXIDE STRESS-ACTIVATED HISTIDINE KINASE MAK3"/>
    <property type="match status" value="1"/>
</dbReference>
<feature type="domain" description="Histidine kinase" evidence="8">
    <location>
        <begin position="215"/>
        <end position="414"/>
    </location>
</feature>
<dbReference type="CDD" id="cd00075">
    <property type="entry name" value="HATPase"/>
    <property type="match status" value="1"/>
</dbReference>
<protein>
    <recommendedName>
        <fullName evidence="8">Histidine kinase domain-containing protein</fullName>
    </recommendedName>
</protein>
<evidence type="ECO:0000313" key="9">
    <source>
        <dbReference type="EMBL" id="QLH03294.1"/>
    </source>
</evidence>
<dbReference type="EMBL" id="CP026993">
    <property type="protein sequence ID" value="QLH03294.1"/>
    <property type="molecule type" value="Genomic_DNA"/>
</dbReference>
<evidence type="ECO:0000256" key="2">
    <source>
        <dbReference type="ARBA" id="ARBA00022679"/>
    </source>
</evidence>
<gene>
    <name evidence="9" type="ORF">C5F47_06910</name>
</gene>
<dbReference type="SMART" id="SM00388">
    <property type="entry name" value="HisKA"/>
    <property type="match status" value="1"/>
</dbReference>
<dbReference type="InterPro" id="IPR003594">
    <property type="entry name" value="HATPase_dom"/>
</dbReference>
<keyword evidence="10" id="KW-1185">Reference proteome</keyword>
<dbReference type="SMART" id="SM00387">
    <property type="entry name" value="HATPase_c"/>
    <property type="match status" value="1"/>
</dbReference>
<keyword evidence="7" id="KW-1133">Transmembrane helix</keyword>
<keyword evidence="6" id="KW-0902">Two-component regulatory system</keyword>
<keyword evidence="4" id="KW-0418">Kinase</keyword>
<evidence type="ECO:0000256" key="4">
    <source>
        <dbReference type="ARBA" id="ARBA00022777"/>
    </source>
</evidence>
<dbReference type="Gene3D" id="3.30.565.10">
    <property type="entry name" value="Histidine kinase-like ATPase, C-terminal domain"/>
    <property type="match status" value="1"/>
</dbReference>
<dbReference type="InterPro" id="IPR036890">
    <property type="entry name" value="HATPase_C_sf"/>
</dbReference>
<dbReference type="PANTHER" id="PTHR43065">
    <property type="entry name" value="SENSOR HISTIDINE KINASE"/>
    <property type="match status" value="1"/>
</dbReference>
<dbReference type="GO" id="GO:0005524">
    <property type="term" value="F:ATP binding"/>
    <property type="evidence" value="ECO:0007669"/>
    <property type="project" value="UniProtKB-KW"/>
</dbReference>
<keyword evidence="7" id="KW-0472">Membrane</keyword>
<evidence type="ECO:0000256" key="7">
    <source>
        <dbReference type="SAM" id="Phobius"/>
    </source>
</evidence>
<keyword evidence="5" id="KW-0067">ATP-binding</keyword>